<organism evidence="2 3">
    <name type="scientific">Zizania palustris</name>
    <name type="common">Northern wild rice</name>
    <dbReference type="NCBI Taxonomy" id="103762"/>
    <lineage>
        <taxon>Eukaryota</taxon>
        <taxon>Viridiplantae</taxon>
        <taxon>Streptophyta</taxon>
        <taxon>Embryophyta</taxon>
        <taxon>Tracheophyta</taxon>
        <taxon>Spermatophyta</taxon>
        <taxon>Magnoliopsida</taxon>
        <taxon>Liliopsida</taxon>
        <taxon>Poales</taxon>
        <taxon>Poaceae</taxon>
        <taxon>BOP clade</taxon>
        <taxon>Oryzoideae</taxon>
        <taxon>Oryzeae</taxon>
        <taxon>Zizaniinae</taxon>
        <taxon>Zizania</taxon>
    </lineage>
</organism>
<protein>
    <submittedName>
        <fullName evidence="2">Uncharacterized protein</fullName>
    </submittedName>
</protein>
<dbReference type="EMBL" id="JAAALK010000953">
    <property type="protein sequence ID" value="KAG8043642.1"/>
    <property type="molecule type" value="Genomic_DNA"/>
</dbReference>
<gene>
    <name evidence="2" type="ORF">GUJ93_ZPchr0458g22490</name>
</gene>
<feature type="compositionally biased region" description="Basic and acidic residues" evidence="1">
    <location>
        <begin position="28"/>
        <end position="43"/>
    </location>
</feature>
<comment type="caution">
    <text evidence="2">The sequence shown here is derived from an EMBL/GenBank/DDBJ whole genome shotgun (WGS) entry which is preliminary data.</text>
</comment>
<proteinExistence type="predicted"/>
<feature type="region of interest" description="Disordered" evidence="1">
    <location>
        <begin position="1"/>
        <end position="54"/>
    </location>
</feature>
<name>A0A8J5RBX7_ZIZPA</name>
<accession>A0A8J5RBX7</accession>
<dbReference type="AlphaFoldDB" id="A0A8J5RBX7"/>
<reference evidence="2" key="1">
    <citation type="journal article" date="2021" name="bioRxiv">
        <title>Whole Genome Assembly and Annotation of Northern Wild Rice, Zizania palustris L., Supports a Whole Genome Duplication in the Zizania Genus.</title>
        <authorList>
            <person name="Haas M."/>
            <person name="Kono T."/>
            <person name="Macchietto M."/>
            <person name="Millas R."/>
            <person name="McGilp L."/>
            <person name="Shao M."/>
            <person name="Duquette J."/>
            <person name="Hirsch C.N."/>
            <person name="Kimball J."/>
        </authorList>
    </citation>
    <scope>NUCLEOTIDE SEQUENCE</scope>
    <source>
        <tissue evidence="2">Fresh leaf tissue</tissue>
    </source>
</reference>
<feature type="compositionally biased region" description="Low complexity" evidence="1">
    <location>
        <begin position="44"/>
        <end position="54"/>
    </location>
</feature>
<sequence>MGDFQNSLPGSGSANETRPESGLSVASDSRRAHDAVTARRDAGAGRTAGAERPTATFTAYHSPHHGDACSLLFRRSPPLFPAPISISLLAPPTGLGLLHPFASPLPASSPWWRSQRALN</sequence>
<keyword evidence="3" id="KW-1185">Reference proteome</keyword>
<evidence type="ECO:0000313" key="3">
    <source>
        <dbReference type="Proteomes" id="UP000729402"/>
    </source>
</evidence>
<dbReference type="Proteomes" id="UP000729402">
    <property type="component" value="Unassembled WGS sequence"/>
</dbReference>
<evidence type="ECO:0000256" key="1">
    <source>
        <dbReference type="SAM" id="MobiDB-lite"/>
    </source>
</evidence>
<reference evidence="2" key="2">
    <citation type="submission" date="2021-02" db="EMBL/GenBank/DDBJ databases">
        <authorList>
            <person name="Kimball J.A."/>
            <person name="Haas M.W."/>
            <person name="Macchietto M."/>
            <person name="Kono T."/>
            <person name="Duquette J."/>
            <person name="Shao M."/>
        </authorList>
    </citation>
    <scope>NUCLEOTIDE SEQUENCE</scope>
    <source>
        <tissue evidence="2">Fresh leaf tissue</tissue>
    </source>
</reference>
<feature type="compositionally biased region" description="Polar residues" evidence="1">
    <location>
        <begin position="1"/>
        <end position="16"/>
    </location>
</feature>
<evidence type="ECO:0000313" key="2">
    <source>
        <dbReference type="EMBL" id="KAG8043642.1"/>
    </source>
</evidence>